<keyword evidence="2" id="KW-0732">Signal</keyword>
<gene>
    <name evidence="3" type="ORF">CHIRRI_LOCUS13838</name>
</gene>
<accession>A0A9N9S7K2</accession>
<reference evidence="3" key="2">
    <citation type="submission" date="2022-10" db="EMBL/GenBank/DDBJ databases">
        <authorList>
            <consortium name="ENA_rothamsted_submissions"/>
            <consortium name="culmorum"/>
            <person name="King R."/>
        </authorList>
    </citation>
    <scope>NUCLEOTIDE SEQUENCE</scope>
</reference>
<dbReference type="Proteomes" id="UP001153620">
    <property type="component" value="Chromosome 4"/>
</dbReference>
<evidence type="ECO:0000313" key="4">
    <source>
        <dbReference type="Proteomes" id="UP001153620"/>
    </source>
</evidence>
<reference evidence="3" key="1">
    <citation type="submission" date="2022-01" db="EMBL/GenBank/DDBJ databases">
        <authorList>
            <person name="King R."/>
        </authorList>
    </citation>
    <scope>NUCLEOTIDE SEQUENCE</scope>
</reference>
<proteinExistence type="predicted"/>
<keyword evidence="4" id="KW-1185">Reference proteome</keyword>
<protein>
    <submittedName>
        <fullName evidence="3">Uncharacterized protein</fullName>
    </submittedName>
</protein>
<name>A0A9N9S7K2_9DIPT</name>
<evidence type="ECO:0000256" key="1">
    <source>
        <dbReference type="SAM" id="MobiDB-lite"/>
    </source>
</evidence>
<dbReference type="OrthoDB" id="10538954at2759"/>
<evidence type="ECO:0000256" key="2">
    <source>
        <dbReference type="SAM" id="SignalP"/>
    </source>
</evidence>
<feature type="region of interest" description="Disordered" evidence="1">
    <location>
        <begin position="22"/>
        <end position="44"/>
    </location>
</feature>
<evidence type="ECO:0000313" key="3">
    <source>
        <dbReference type="EMBL" id="CAG9811028.1"/>
    </source>
</evidence>
<dbReference type="AlphaFoldDB" id="A0A9N9S7K2"/>
<feature type="signal peptide" evidence="2">
    <location>
        <begin position="1"/>
        <end position="22"/>
    </location>
</feature>
<feature type="chain" id="PRO_5040392911" evidence="2">
    <location>
        <begin position="23"/>
        <end position="211"/>
    </location>
</feature>
<dbReference type="EMBL" id="OU895880">
    <property type="protein sequence ID" value="CAG9811028.1"/>
    <property type="molecule type" value="Genomic_DNA"/>
</dbReference>
<sequence>MMGKYILIVSLLIIIQGNQTSSKPQVNTQVNNSNHEEPSNQSKSDACVAEKLKETPNLNSTELKKAREIARYLCTSGIDRDLRVKFNEVIRERGALTTARISCYKSYLMHLNASGPLVMTFEEHLRDIFNTKSECQKEIEEINTKCFEESTTSPLNCEVRNKKFLAEAFLKILIIANGSYSLEVRNIERENYANHLKKIQNQKLKCTAVEN</sequence>
<organism evidence="3 4">
    <name type="scientific">Chironomus riparius</name>
    <dbReference type="NCBI Taxonomy" id="315576"/>
    <lineage>
        <taxon>Eukaryota</taxon>
        <taxon>Metazoa</taxon>
        <taxon>Ecdysozoa</taxon>
        <taxon>Arthropoda</taxon>
        <taxon>Hexapoda</taxon>
        <taxon>Insecta</taxon>
        <taxon>Pterygota</taxon>
        <taxon>Neoptera</taxon>
        <taxon>Endopterygota</taxon>
        <taxon>Diptera</taxon>
        <taxon>Nematocera</taxon>
        <taxon>Chironomoidea</taxon>
        <taxon>Chironomidae</taxon>
        <taxon>Chironominae</taxon>
        <taxon>Chironomus</taxon>
    </lineage>
</organism>